<dbReference type="PANTHER" id="PTHR43584">
    <property type="entry name" value="NUCLEOTIDYL TRANSFERASE"/>
    <property type="match status" value="1"/>
</dbReference>
<evidence type="ECO:0000313" key="4">
    <source>
        <dbReference type="Proteomes" id="UP001363035"/>
    </source>
</evidence>
<dbReference type="InterPro" id="IPR050065">
    <property type="entry name" value="GlmU-like"/>
</dbReference>
<dbReference type="Proteomes" id="UP001363035">
    <property type="component" value="Unassembled WGS sequence"/>
</dbReference>
<organism evidence="3 4">
    <name type="scientific">Sphingobacterium tenebrionis</name>
    <dbReference type="NCBI Taxonomy" id="3111775"/>
    <lineage>
        <taxon>Bacteria</taxon>
        <taxon>Pseudomonadati</taxon>
        <taxon>Bacteroidota</taxon>
        <taxon>Sphingobacteriia</taxon>
        <taxon>Sphingobacteriales</taxon>
        <taxon>Sphingobacteriaceae</taxon>
        <taxon>Sphingobacterium</taxon>
    </lineage>
</organism>
<reference evidence="3 4" key="1">
    <citation type="submission" date="2024-01" db="EMBL/GenBank/DDBJ databases">
        <title>Sphingobacterium tenebrionis sp. nov., a novel endophyte isolated from tenebrio molitor intestines.</title>
        <authorList>
            <person name="Zhang C."/>
        </authorList>
    </citation>
    <scope>NUCLEOTIDE SEQUENCE [LARGE SCALE GENOMIC DNA]</scope>
    <source>
        <strain evidence="3 4">PU5-4</strain>
    </source>
</reference>
<gene>
    <name evidence="3" type="ORF">VJ786_14255</name>
</gene>
<evidence type="ECO:0000313" key="3">
    <source>
        <dbReference type="EMBL" id="MEI5986064.1"/>
    </source>
</evidence>
<dbReference type="Pfam" id="PF13562">
    <property type="entry name" value="NTP_transf_4"/>
    <property type="match status" value="1"/>
</dbReference>
<dbReference type="SUPFAM" id="SSF51161">
    <property type="entry name" value="Trimeric LpxA-like enzymes"/>
    <property type="match status" value="1"/>
</dbReference>
<comment type="caution">
    <text evidence="3">The sequence shown here is derived from an EMBL/GenBank/DDBJ whole genome shotgun (WGS) entry which is preliminary data.</text>
</comment>
<dbReference type="EMBL" id="JAYLLN010000042">
    <property type="protein sequence ID" value="MEI5986064.1"/>
    <property type="molecule type" value="Genomic_DNA"/>
</dbReference>
<dbReference type="NCBIfam" id="TIGR03991">
    <property type="entry name" value="alt_bact_glmU"/>
    <property type="match status" value="1"/>
</dbReference>
<name>A0ABU8I8L2_9SPHI</name>
<evidence type="ECO:0000256" key="1">
    <source>
        <dbReference type="ARBA" id="ARBA00022679"/>
    </source>
</evidence>
<dbReference type="Gene3D" id="2.160.10.10">
    <property type="entry name" value="Hexapeptide repeat proteins"/>
    <property type="match status" value="1"/>
</dbReference>
<keyword evidence="2" id="KW-0012">Acyltransferase</keyword>
<dbReference type="InterPro" id="IPR023917">
    <property type="entry name" value="Bifunctiontional_GlmU_bac-type"/>
</dbReference>
<evidence type="ECO:0000256" key="2">
    <source>
        <dbReference type="ARBA" id="ARBA00023315"/>
    </source>
</evidence>
<keyword evidence="1 3" id="KW-0808">Transferase</keyword>
<dbReference type="PANTHER" id="PTHR43584:SF8">
    <property type="entry name" value="N-ACETYLMURAMATE ALPHA-1-PHOSPHATE URIDYLYLTRANSFERASE"/>
    <property type="match status" value="1"/>
</dbReference>
<dbReference type="RefSeq" id="WP_134776637.1">
    <property type="nucleotide sequence ID" value="NZ_JAYLLN010000042.1"/>
</dbReference>
<sequence>MSLTILLFDKAPWRNHLLPLSASRPVGNLRVGICTLDEKWQRIFQSPVFFATADYLQPSFPIDDHSSTDPSLKNLFLIIQANVLPDISLLEELENLRVGEVLVSSDRWIACKLDFIPEDIPGIISSLQPVKSSSNVQFIHHPEDIFLQNKQQLEFDFELLTKGRVSAAISSNNMLFGDRIFIEPGAHVEGVSLNSLDGPIYIGKNAQLEEGSFLRGQVAIGESARVKMMARLYPNVSIGPGSTIAGEVNNTVIWGNSAKGHDGYLGCSVIGEGCNIGAGSSNSNLKNNWQDVRLYDYEYLSYRQTDVLKCGMIMGDLAMLGINSSVNTGTVIGVAAQVAMSNIIPKFVPDFSWQVGDDYSSYRFDKFLDMLERRKLATGTEISGNIAIFEHIYNNTAGLRTEVINNQTKK</sequence>
<dbReference type="GO" id="GO:0016740">
    <property type="term" value="F:transferase activity"/>
    <property type="evidence" value="ECO:0007669"/>
    <property type="project" value="UniProtKB-KW"/>
</dbReference>
<keyword evidence="4" id="KW-1185">Reference proteome</keyword>
<accession>A0ABU8I8L2</accession>
<protein>
    <submittedName>
        <fullName evidence="3">Sugar nucleotidyl transferase</fullName>
    </submittedName>
</protein>
<dbReference type="InterPro" id="IPR011004">
    <property type="entry name" value="Trimer_LpxA-like_sf"/>
</dbReference>
<proteinExistence type="predicted"/>